<reference evidence="8" key="1">
    <citation type="submission" date="2021-02" db="EMBL/GenBank/DDBJ databases">
        <authorList>
            <person name="Dougan E. K."/>
            <person name="Rhodes N."/>
            <person name="Thang M."/>
            <person name="Chan C."/>
        </authorList>
    </citation>
    <scope>NUCLEOTIDE SEQUENCE</scope>
</reference>
<comment type="catalytic activity">
    <reaction evidence="1">
        <text>Thiol-dependent hydrolysis of ester, thioester, amide, peptide and isopeptide bonds formed by the C-terminal Gly of ubiquitin (a 76-residue protein attached to proteins as an intracellular targeting signal).</text>
        <dbReference type="EC" id="3.4.19.12"/>
    </reaction>
</comment>
<evidence type="ECO:0000256" key="6">
    <source>
        <dbReference type="ARBA" id="ARBA00022807"/>
    </source>
</evidence>
<protein>
    <recommendedName>
        <fullName evidence="2">ubiquitinyl hydrolase 1</fullName>
        <ecNumber evidence="2">3.4.19.12</ecNumber>
    </recommendedName>
</protein>
<dbReference type="GO" id="GO:0071947">
    <property type="term" value="P:protein deubiquitination involved in ubiquitin-dependent protein catabolic process"/>
    <property type="evidence" value="ECO:0007669"/>
    <property type="project" value="TreeGrafter"/>
</dbReference>
<dbReference type="GO" id="GO:0005737">
    <property type="term" value="C:cytoplasm"/>
    <property type="evidence" value="ECO:0007669"/>
    <property type="project" value="TreeGrafter"/>
</dbReference>
<dbReference type="PANTHER" id="PTHR13367:SF28">
    <property type="entry name" value="UBIQUITIN THIOESTERASE ZRANB1"/>
    <property type="match status" value="1"/>
</dbReference>
<keyword evidence="9" id="KW-1185">Reference proteome</keyword>
<dbReference type="AlphaFoldDB" id="A0A812QHV0"/>
<evidence type="ECO:0000256" key="4">
    <source>
        <dbReference type="ARBA" id="ARBA00022786"/>
    </source>
</evidence>
<feature type="non-terminal residue" evidence="8">
    <location>
        <position position="624"/>
    </location>
</feature>
<evidence type="ECO:0000256" key="1">
    <source>
        <dbReference type="ARBA" id="ARBA00000707"/>
    </source>
</evidence>
<dbReference type="OrthoDB" id="2684236at2759"/>
<evidence type="ECO:0000256" key="2">
    <source>
        <dbReference type="ARBA" id="ARBA00012759"/>
    </source>
</evidence>
<dbReference type="EC" id="3.4.19.12" evidence="2"/>
<accession>A0A812QHV0</accession>
<dbReference type="GO" id="GO:0004843">
    <property type="term" value="F:cysteine-type deubiquitinase activity"/>
    <property type="evidence" value="ECO:0007669"/>
    <property type="project" value="UniProtKB-EC"/>
</dbReference>
<feature type="region of interest" description="Disordered" evidence="7">
    <location>
        <begin position="359"/>
        <end position="379"/>
    </location>
</feature>
<evidence type="ECO:0000313" key="8">
    <source>
        <dbReference type="EMBL" id="CAE7388739.1"/>
    </source>
</evidence>
<dbReference type="PANTHER" id="PTHR13367">
    <property type="entry name" value="UBIQUITIN THIOESTERASE"/>
    <property type="match status" value="1"/>
</dbReference>
<keyword evidence="6" id="KW-0788">Thiol protease</keyword>
<organism evidence="8 9">
    <name type="scientific">Symbiodinium necroappetens</name>
    <dbReference type="NCBI Taxonomy" id="1628268"/>
    <lineage>
        <taxon>Eukaryota</taxon>
        <taxon>Sar</taxon>
        <taxon>Alveolata</taxon>
        <taxon>Dinophyceae</taxon>
        <taxon>Suessiales</taxon>
        <taxon>Symbiodiniaceae</taxon>
        <taxon>Symbiodinium</taxon>
    </lineage>
</organism>
<proteinExistence type="predicted"/>
<keyword evidence="5" id="KW-0378">Hydrolase</keyword>
<evidence type="ECO:0000313" key="9">
    <source>
        <dbReference type="Proteomes" id="UP000601435"/>
    </source>
</evidence>
<evidence type="ECO:0000256" key="5">
    <source>
        <dbReference type="ARBA" id="ARBA00022801"/>
    </source>
</evidence>
<dbReference type="Proteomes" id="UP000601435">
    <property type="component" value="Unassembled WGS sequence"/>
</dbReference>
<sequence>VFSFGLLGTGPFTRGVPPLALLQRSNDVFKLLRSSTSVIQWYLEQLVFPKYMRPGDDAAMFTTLTDPVVMSFKQIDGQWKVNSLLENVVAEDAEALIDTGALITGMSNLEVAQFLAGHKDFKKSAAGGSVVGAGMVVSALGHIEPRKSTMKLEDCGIPLSERFAFYDQVHTTGMDIQHKPDARAVLTLGKVAAILTLALTTDTAVALENDMVWRDYCQGAYRMRGINRGQRVVVYAIPEVAKLIDTSLVGVNLNAEPPRVPLVRVVAWLVLNGLRSERVQAGMLRQLEEVSLLLPALAFSEPLDLDLASTIPRSRLLRPKSLAEAIEERAKDKEWLLGKEQLAELQRLVGVSAESEQVTVSTADQEQQQEQDGEQEQEQEIEIEKFADLGFQRDGERPLSWSYELLTQGREAAVGLDRERPFYEAKNFQLYKKQPLNFPEDLLLSRNYFNRYWLGHRRLKNAVMMLEWIPRVGELKEQAREAWTSEEEAQLLDIWSVLTKDTAKDKPTDQVKRATGSINGAVLKDLQSALHGLPEPTRFAAFLADLANHGAEVASEQSQESSEEEELRKRQANFACFRSLLGNHRNPPLEAGRLYVLLSLAEAETLRKVLHARATEKPEGGAQR</sequence>
<dbReference type="GO" id="GO:0005634">
    <property type="term" value="C:nucleus"/>
    <property type="evidence" value="ECO:0007669"/>
    <property type="project" value="TreeGrafter"/>
</dbReference>
<name>A0A812QHV0_9DINO</name>
<keyword evidence="4" id="KW-0833">Ubl conjugation pathway</keyword>
<evidence type="ECO:0000256" key="7">
    <source>
        <dbReference type="SAM" id="MobiDB-lite"/>
    </source>
</evidence>
<dbReference type="InterPro" id="IPR051346">
    <property type="entry name" value="OTU_Deubiquitinase"/>
</dbReference>
<comment type="caution">
    <text evidence="8">The sequence shown here is derived from an EMBL/GenBank/DDBJ whole genome shotgun (WGS) entry which is preliminary data.</text>
</comment>
<dbReference type="GO" id="GO:0070530">
    <property type="term" value="F:K63-linked polyubiquitin modification-dependent protein binding"/>
    <property type="evidence" value="ECO:0007669"/>
    <property type="project" value="TreeGrafter"/>
</dbReference>
<dbReference type="EMBL" id="CAJNJA010016809">
    <property type="protein sequence ID" value="CAE7388739.1"/>
    <property type="molecule type" value="Genomic_DNA"/>
</dbReference>
<feature type="compositionally biased region" description="Acidic residues" evidence="7">
    <location>
        <begin position="367"/>
        <end position="379"/>
    </location>
</feature>
<evidence type="ECO:0000256" key="3">
    <source>
        <dbReference type="ARBA" id="ARBA00022670"/>
    </source>
</evidence>
<keyword evidence="3" id="KW-0645">Protease</keyword>
<gene>
    <name evidence="8" type="ORF">SNEC2469_LOCUS10555</name>
</gene>